<dbReference type="InterPro" id="IPR054700">
    <property type="entry name" value="MddA"/>
</dbReference>
<name>A0A1M7RB02_9ACTN</name>
<evidence type="ECO:0000313" key="14">
    <source>
        <dbReference type="Proteomes" id="UP000184440"/>
    </source>
</evidence>
<dbReference type="InterPro" id="IPR033580">
    <property type="entry name" value="Nurim-like"/>
</dbReference>
<keyword evidence="9 12" id="KW-1133">Transmembrane helix</keyword>
<dbReference type="PANTHER" id="PTHR31040">
    <property type="entry name" value="NURIM"/>
    <property type="match status" value="1"/>
</dbReference>
<dbReference type="AlphaFoldDB" id="A0A1M7RB02"/>
<evidence type="ECO:0000313" key="13">
    <source>
        <dbReference type="EMBL" id="SHN43396.1"/>
    </source>
</evidence>
<keyword evidence="7" id="KW-0949">S-adenosyl-L-methionine</keyword>
<evidence type="ECO:0000256" key="8">
    <source>
        <dbReference type="ARBA" id="ARBA00022692"/>
    </source>
</evidence>
<gene>
    <name evidence="13" type="ORF">SAMN05443668_109147</name>
</gene>
<dbReference type="GO" id="GO:0032259">
    <property type="term" value="P:methylation"/>
    <property type="evidence" value="ECO:0007669"/>
    <property type="project" value="UniProtKB-KW"/>
</dbReference>
<evidence type="ECO:0000256" key="7">
    <source>
        <dbReference type="ARBA" id="ARBA00022691"/>
    </source>
</evidence>
<keyword evidence="10 12" id="KW-0472">Membrane</keyword>
<keyword evidence="5 13" id="KW-0489">Methyltransferase</keyword>
<feature type="transmembrane region" description="Helical" evidence="12">
    <location>
        <begin position="46"/>
        <end position="66"/>
    </location>
</feature>
<evidence type="ECO:0000256" key="4">
    <source>
        <dbReference type="ARBA" id="ARBA00012149"/>
    </source>
</evidence>
<comment type="function">
    <text evidence="1">Catalyzes the methylation of methanethiol (MeSH) to yield dimethylsulphide (DMS).</text>
</comment>
<dbReference type="EC" id="2.1.1.334" evidence="4"/>
<organism evidence="13 14">
    <name type="scientific">Cryptosporangium aurantiacum</name>
    <dbReference type="NCBI Taxonomy" id="134849"/>
    <lineage>
        <taxon>Bacteria</taxon>
        <taxon>Bacillati</taxon>
        <taxon>Actinomycetota</taxon>
        <taxon>Actinomycetes</taxon>
        <taxon>Cryptosporangiales</taxon>
        <taxon>Cryptosporangiaceae</taxon>
        <taxon>Cryptosporangium</taxon>
    </lineage>
</organism>
<keyword evidence="6 13" id="KW-0808">Transferase</keyword>
<accession>A0A1M7RB02</accession>
<feature type="transmembrane region" description="Helical" evidence="12">
    <location>
        <begin position="196"/>
        <end position="214"/>
    </location>
</feature>
<evidence type="ECO:0000256" key="6">
    <source>
        <dbReference type="ARBA" id="ARBA00022679"/>
    </source>
</evidence>
<feature type="transmembrane region" description="Helical" evidence="12">
    <location>
        <begin position="12"/>
        <end position="34"/>
    </location>
</feature>
<dbReference type="RefSeq" id="WP_073260762.1">
    <property type="nucleotide sequence ID" value="NZ_FRCS01000009.1"/>
</dbReference>
<dbReference type="PANTHER" id="PTHR31040:SF1">
    <property type="entry name" value="NURIM"/>
    <property type="match status" value="1"/>
</dbReference>
<feature type="transmembrane region" description="Helical" evidence="12">
    <location>
        <begin position="170"/>
        <end position="190"/>
    </location>
</feature>
<dbReference type="EMBL" id="FRCS01000009">
    <property type="protein sequence ID" value="SHN43396.1"/>
    <property type="molecule type" value="Genomic_DNA"/>
</dbReference>
<dbReference type="OrthoDB" id="9789029at2"/>
<evidence type="ECO:0000256" key="12">
    <source>
        <dbReference type="SAM" id="Phobius"/>
    </source>
</evidence>
<keyword evidence="8 12" id="KW-0812">Transmembrane</keyword>
<evidence type="ECO:0000256" key="11">
    <source>
        <dbReference type="ARBA" id="ARBA00048134"/>
    </source>
</evidence>
<evidence type="ECO:0000256" key="10">
    <source>
        <dbReference type="ARBA" id="ARBA00023136"/>
    </source>
</evidence>
<proteinExistence type="inferred from homology"/>
<feature type="transmembrane region" description="Helical" evidence="12">
    <location>
        <begin position="87"/>
        <end position="104"/>
    </location>
</feature>
<reference evidence="13 14" key="1">
    <citation type="submission" date="2016-11" db="EMBL/GenBank/DDBJ databases">
        <authorList>
            <person name="Jaros S."/>
            <person name="Januszkiewicz K."/>
            <person name="Wedrychowicz H."/>
        </authorList>
    </citation>
    <scope>NUCLEOTIDE SEQUENCE [LARGE SCALE GENOMIC DNA]</scope>
    <source>
        <strain evidence="13 14">DSM 46144</strain>
    </source>
</reference>
<comment type="similarity">
    <text evidence="3">Belongs to the nurim family.</text>
</comment>
<dbReference type="GO" id="GO:0008168">
    <property type="term" value="F:methyltransferase activity"/>
    <property type="evidence" value="ECO:0007669"/>
    <property type="project" value="UniProtKB-KW"/>
</dbReference>
<evidence type="ECO:0000256" key="9">
    <source>
        <dbReference type="ARBA" id="ARBA00022989"/>
    </source>
</evidence>
<comment type="subcellular location">
    <subcellularLocation>
        <location evidence="2">Membrane</location>
        <topology evidence="2">Multi-pass membrane protein</topology>
    </subcellularLocation>
</comment>
<dbReference type="Gene3D" id="1.20.120.1630">
    <property type="match status" value="1"/>
</dbReference>
<evidence type="ECO:0000256" key="2">
    <source>
        <dbReference type="ARBA" id="ARBA00004141"/>
    </source>
</evidence>
<comment type="catalytic activity">
    <reaction evidence="11">
        <text>methanethiol + S-adenosyl-L-methionine = dimethyl sulfide + S-adenosyl-L-homocysteine + H(+)</text>
        <dbReference type="Rhea" id="RHEA:50428"/>
        <dbReference type="ChEBI" id="CHEBI:15378"/>
        <dbReference type="ChEBI" id="CHEBI:16007"/>
        <dbReference type="ChEBI" id="CHEBI:17437"/>
        <dbReference type="ChEBI" id="CHEBI:57856"/>
        <dbReference type="ChEBI" id="CHEBI:59789"/>
        <dbReference type="EC" id="2.1.1.334"/>
    </reaction>
</comment>
<sequence length="256" mass="29349">MVRRVLVAGYGAAAYVFFLVTFLYTIGFLAGVGVPKDVDDGPSGPAWLALLVDTGLLTLFAVQHSVMARPWFKRWWTRWVAPPIERSTYVLAATLAVAALLWLWRPLPETIWSVPDGWLRWLFWAGHLAGWGLLLLSTFQIGHFDLFGLRQVLARLQRRQYTEPGFAQPFLYRLVRHPLMLGFLIAFWITPDMSVGRLYFAVVASAYIVVAVRFEEHDLVGQLGDDYRRYQRDVPRFVPRVSSAADRRRPARVESR</sequence>
<dbReference type="Proteomes" id="UP000184440">
    <property type="component" value="Unassembled WGS sequence"/>
</dbReference>
<dbReference type="NCBIfam" id="NF045656">
    <property type="entry name" value="MeththiolMtaseMddA"/>
    <property type="match status" value="1"/>
</dbReference>
<keyword evidence="14" id="KW-1185">Reference proteome</keyword>
<evidence type="ECO:0000256" key="3">
    <source>
        <dbReference type="ARBA" id="ARBA00010631"/>
    </source>
</evidence>
<evidence type="ECO:0000256" key="1">
    <source>
        <dbReference type="ARBA" id="ARBA00002096"/>
    </source>
</evidence>
<evidence type="ECO:0000256" key="5">
    <source>
        <dbReference type="ARBA" id="ARBA00022603"/>
    </source>
</evidence>
<protein>
    <recommendedName>
        <fullName evidence="4">methanethiol S-methyltransferase</fullName>
        <ecNumber evidence="4">2.1.1.334</ecNumber>
    </recommendedName>
</protein>
<feature type="transmembrane region" description="Helical" evidence="12">
    <location>
        <begin position="124"/>
        <end position="149"/>
    </location>
</feature>
<dbReference type="GO" id="GO:0016020">
    <property type="term" value="C:membrane"/>
    <property type="evidence" value="ECO:0007669"/>
    <property type="project" value="UniProtKB-SubCell"/>
</dbReference>
<dbReference type="STRING" id="134849.SAMN05443668_109147"/>